<dbReference type="PANTHER" id="PTHR42085:SF1">
    <property type="entry name" value="F-BOX DOMAIN-CONTAINING PROTEIN"/>
    <property type="match status" value="1"/>
</dbReference>
<dbReference type="EMBL" id="ML993604">
    <property type="protein sequence ID" value="KAF2164418.1"/>
    <property type="molecule type" value="Genomic_DNA"/>
</dbReference>
<protein>
    <submittedName>
        <fullName evidence="1">Uncharacterized protein</fullName>
    </submittedName>
</protein>
<dbReference type="PANTHER" id="PTHR42085">
    <property type="entry name" value="F-BOX DOMAIN-CONTAINING PROTEIN"/>
    <property type="match status" value="1"/>
</dbReference>
<organism evidence="1 2">
    <name type="scientific">Zasmidium cellare ATCC 36951</name>
    <dbReference type="NCBI Taxonomy" id="1080233"/>
    <lineage>
        <taxon>Eukaryota</taxon>
        <taxon>Fungi</taxon>
        <taxon>Dikarya</taxon>
        <taxon>Ascomycota</taxon>
        <taxon>Pezizomycotina</taxon>
        <taxon>Dothideomycetes</taxon>
        <taxon>Dothideomycetidae</taxon>
        <taxon>Mycosphaerellales</taxon>
        <taxon>Mycosphaerellaceae</taxon>
        <taxon>Zasmidium</taxon>
    </lineage>
</organism>
<evidence type="ECO:0000313" key="1">
    <source>
        <dbReference type="EMBL" id="KAF2164418.1"/>
    </source>
</evidence>
<evidence type="ECO:0000313" key="2">
    <source>
        <dbReference type="Proteomes" id="UP000799537"/>
    </source>
</evidence>
<dbReference type="OrthoDB" id="3816007at2759"/>
<sequence length="235" mass="26699">MDDSPFGKLSPELRNAIYSLVLPFDQPFEITAEQDSHKLRIADGSAHKRPLAITAVWRQIRGETKQMFYHLNTFQFQLRKQKPVSRRDEAGLLKKFCDSIGDTNAAALRRITVDLERSYYARNLRGCGNIKHQLRALRAFATRNPACELFACVSEEDSDYRDASFYRQNVLPKIEFRVDATGEGLSKAIVQVKAYTDDFAAIPTLEALIEYYKCLPLQSALQEAMVEIKTSGRAV</sequence>
<keyword evidence="2" id="KW-1185">Reference proteome</keyword>
<dbReference type="InterPro" id="IPR038883">
    <property type="entry name" value="AN11006-like"/>
</dbReference>
<dbReference type="GeneID" id="54566643"/>
<dbReference type="Proteomes" id="UP000799537">
    <property type="component" value="Unassembled WGS sequence"/>
</dbReference>
<dbReference type="RefSeq" id="XP_033665307.1">
    <property type="nucleotide sequence ID" value="XM_033813371.1"/>
</dbReference>
<gene>
    <name evidence="1" type="ORF">M409DRAFT_56684</name>
</gene>
<accession>A0A6A6CE25</accession>
<proteinExistence type="predicted"/>
<reference evidence="1" key="1">
    <citation type="journal article" date="2020" name="Stud. Mycol.">
        <title>101 Dothideomycetes genomes: a test case for predicting lifestyles and emergence of pathogens.</title>
        <authorList>
            <person name="Haridas S."/>
            <person name="Albert R."/>
            <person name="Binder M."/>
            <person name="Bloem J."/>
            <person name="Labutti K."/>
            <person name="Salamov A."/>
            <person name="Andreopoulos B."/>
            <person name="Baker S."/>
            <person name="Barry K."/>
            <person name="Bills G."/>
            <person name="Bluhm B."/>
            <person name="Cannon C."/>
            <person name="Castanera R."/>
            <person name="Culley D."/>
            <person name="Daum C."/>
            <person name="Ezra D."/>
            <person name="Gonzalez J."/>
            <person name="Henrissat B."/>
            <person name="Kuo A."/>
            <person name="Liang C."/>
            <person name="Lipzen A."/>
            <person name="Lutzoni F."/>
            <person name="Magnuson J."/>
            <person name="Mondo S."/>
            <person name="Nolan M."/>
            <person name="Ohm R."/>
            <person name="Pangilinan J."/>
            <person name="Park H.-J."/>
            <person name="Ramirez L."/>
            <person name="Alfaro M."/>
            <person name="Sun H."/>
            <person name="Tritt A."/>
            <person name="Yoshinaga Y."/>
            <person name="Zwiers L.-H."/>
            <person name="Turgeon B."/>
            <person name="Goodwin S."/>
            <person name="Spatafora J."/>
            <person name="Crous P."/>
            <person name="Grigoriev I."/>
        </authorList>
    </citation>
    <scope>NUCLEOTIDE SEQUENCE</scope>
    <source>
        <strain evidence="1">ATCC 36951</strain>
    </source>
</reference>
<name>A0A6A6CE25_ZASCE</name>
<dbReference type="AlphaFoldDB" id="A0A6A6CE25"/>